<dbReference type="InterPro" id="IPR005268">
    <property type="entry name" value="CHP00725"/>
</dbReference>
<dbReference type="PANTHER" id="PTHR43393">
    <property type="entry name" value="CYTOKININ RIBOSIDE 5'-MONOPHOSPHATE PHOSPHORIBOHYDROLASE"/>
    <property type="match status" value="1"/>
</dbReference>
<comment type="caution">
    <text evidence="1">The sequence shown here is derived from an EMBL/GenBank/DDBJ whole genome shotgun (WGS) entry which is preliminary data.</text>
</comment>
<dbReference type="AlphaFoldDB" id="A0A662DFI5"/>
<evidence type="ECO:0000313" key="2">
    <source>
        <dbReference type="Proteomes" id="UP000280417"/>
    </source>
</evidence>
<dbReference type="InterPro" id="IPR052341">
    <property type="entry name" value="LOG_family_nucleotidases"/>
</dbReference>
<protein>
    <submittedName>
        <fullName evidence="1">TIGR00725 family protein</fullName>
    </submittedName>
</protein>
<gene>
    <name evidence="1" type="ORF">DRJ04_02085</name>
</gene>
<dbReference type="NCBIfam" id="TIGR00725">
    <property type="entry name" value="TIGR00725 family protein"/>
    <property type="match status" value="1"/>
</dbReference>
<dbReference type="InterPro" id="IPR041164">
    <property type="entry name" value="LDcluster4"/>
</dbReference>
<evidence type="ECO:0000313" key="1">
    <source>
        <dbReference type="EMBL" id="RLE14594.1"/>
    </source>
</evidence>
<dbReference type="Pfam" id="PF18306">
    <property type="entry name" value="LDcluster4"/>
    <property type="match status" value="1"/>
</dbReference>
<organism evidence="1 2">
    <name type="scientific">Aerophobetes bacterium</name>
    <dbReference type="NCBI Taxonomy" id="2030807"/>
    <lineage>
        <taxon>Bacteria</taxon>
        <taxon>Candidatus Aerophobota</taxon>
    </lineage>
</organism>
<accession>A0A662DFI5</accession>
<name>A0A662DFI5_UNCAE</name>
<dbReference type="SUPFAM" id="SSF102405">
    <property type="entry name" value="MCP/YpsA-like"/>
    <property type="match status" value="1"/>
</dbReference>
<dbReference type="Proteomes" id="UP000280417">
    <property type="component" value="Unassembled WGS sequence"/>
</dbReference>
<sequence>MRKLIAVCGSDSDDPNLSDFALRAAEKVGYLLARKDAVLVCGGGGGVMEAACRGAKKAGGLTIGILPRDKEYANPYVDIGLTSYLGRARNYILVRSCEVVIGIAGRWGTLNEIALSLNVGKPTVVIRGTGGWADILSNGEVQNLLRNFSTRPFIANSAEEAVEIAFKVIRQR</sequence>
<dbReference type="GO" id="GO:0005829">
    <property type="term" value="C:cytosol"/>
    <property type="evidence" value="ECO:0007669"/>
    <property type="project" value="TreeGrafter"/>
</dbReference>
<reference evidence="1 2" key="1">
    <citation type="submission" date="2018-06" db="EMBL/GenBank/DDBJ databases">
        <title>Extensive metabolic versatility and redundancy in microbially diverse, dynamic hydrothermal sediments.</title>
        <authorList>
            <person name="Dombrowski N."/>
            <person name="Teske A."/>
            <person name="Baker B.J."/>
        </authorList>
    </citation>
    <scope>NUCLEOTIDE SEQUENCE [LARGE SCALE GENOMIC DNA]</scope>
    <source>
        <strain evidence="1">B3_G15</strain>
    </source>
</reference>
<dbReference type="EMBL" id="QMQA01000037">
    <property type="protein sequence ID" value="RLE14594.1"/>
    <property type="molecule type" value="Genomic_DNA"/>
</dbReference>
<proteinExistence type="predicted"/>
<dbReference type="Gene3D" id="3.40.50.450">
    <property type="match status" value="1"/>
</dbReference>
<dbReference type="PANTHER" id="PTHR43393:SF3">
    <property type="entry name" value="LYSINE DECARBOXYLASE-LIKE PROTEIN"/>
    <property type="match status" value="1"/>
</dbReference>